<keyword evidence="1" id="KW-0805">Transcription regulation</keyword>
<organism evidence="6 7">
    <name type="scientific">Alcanivorax profundi</name>
    <dbReference type="NCBI Taxonomy" id="2338368"/>
    <lineage>
        <taxon>Bacteria</taxon>
        <taxon>Pseudomonadati</taxon>
        <taxon>Pseudomonadota</taxon>
        <taxon>Gammaproteobacteria</taxon>
        <taxon>Oceanospirillales</taxon>
        <taxon>Alcanivoracaceae</taxon>
        <taxon>Alcanivorax</taxon>
    </lineage>
</organism>
<dbReference type="InterPro" id="IPR032687">
    <property type="entry name" value="AraC-type_N"/>
</dbReference>
<dbReference type="Gene3D" id="1.10.10.60">
    <property type="entry name" value="Homeodomain-like"/>
    <property type="match status" value="1"/>
</dbReference>
<sequence>MDADIPSNYSRLIARELGLSARELPKLLRNTGVDVAQLLKDESLFTAAQQIQVFRNALDLSCKPEFGLLLGRRLTPATHGAMGFVANSSPDLYTALHAVHTFLPTRASFIHVHLQQKEEFLECVVNFQVSMDTDVERCLADAVIKAFFEIGEFIVGRPLYESEVHFTHPAPAYKDMYRDYLPGRVYFNCDKFKLKLAMALCRKPNASANHESYRLALQQCESMLARLQTREQDYRTQVEKMMLSRPPGTLSEEEAAATLFISKRTLARKLRSENSSFRKIRDEVLSRQAASYLRDSNLSVEAIASLLNYHDSASFRRAFKRWFGRTPDQYRQNI</sequence>
<reference evidence="6 7" key="1">
    <citation type="submission" date="2018-09" db="EMBL/GenBank/DDBJ databases">
        <title>Alcanivorax profundi sp. nov., isolated from 1000 m-depth seawater of the Mariana Trench.</title>
        <authorList>
            <person name="Liu J."/>
        </authorList>
    </citation>
    <scope>NUCLEOTIDE SEQUENCE [LARGE SCALE GENOMIC DNA]</scope>
    <source>
        <strain evidence="6 7">MTEO17</strain>
    </source>
</reference>
<dbReference type="InterPro" id="IPR009057">
    <property type="entry name" value="Homeodomain-like_sf"/>
</dbReference>
<evidence type="ECO:0000256" key="3">
    <source>
        <dbReference type="ARBA" id="ARBA00023163"/>
    </source>
</evidence>
<dbReference type="SMART" id="SM00342">
    <property type="entry name" value="HTH_ARAC"/>
    <property type="match status" value="1"/>
</dbReference>
<comment type="caution">
    <text evidence="6">The sequence shown here is derived from an EMBL/GenBank/DDBJ whole genome shotgun (WGS) entry which is preliminary data.</text>
</comment>
<dbReference type="Proteomes" id="UP000283734">
    <property type="component" value="Unassembled WGS sequence"/>
</dbReference>
<dbReference type="Pfam" id="PF12833">
    <property type="entry name" value="HTH_18"/>
    <property type="match status" value="1"/>
</dbReference>
<dbReference type="PROSITE" id="PS01124">
    <property type="entry name" value="HTH_ARAC_FAMILY_2"/>
    <property type="match status" value="1"/>
</dbReference>
<evidence type="ECO:0000259" key="5">
    <source>
        <dbReference type="PROSITE" id="PS01124"/>
    </source>
</evidence>
<dbReference type="GO" id="GO:0003700">
    <property type="term" value="F:DNA-binding transcription factor activity"/>
    <property type="evidence" value="ECO:0007669"/>
    <property type="project" value="InterPro"/>
</dbReference>
<gene>
    <name evidence="6" type="ORF">D4A39_15735</name>
</gene>
<feature type="domain" description="HTH araC/xylS-type" evidence="5">
    <location>
        <begin position="236"/>
        <end position="333"/>
    </location>
</feature>
<dbReference type="InterPro" id="IPR018060">
    <property type="entry name" value="HTH_AraC"/>
</dbReference>
<feature type="coiled-coil region" evidence="4">
    <location>
        <begin position="210"/>
        <end position="237"/>
    </location>
</feature>
<evidence type="ECO:0000313" key="6">
    <source>
        <dbReference type="EMBL" id="RJG16238.1"/>
    </source>
</evidence>
<dbReference type="EMBL" id="QYYA01000006">
    <property type="protein sequence ID" value="RJG16238.1"/>
    <property type="molecule type" value="Genomic_DNA"/>
</dbReference>
<keyword evidence="7" id="KW-1185">Reference proteome</keyword>
<dbReference type="AlphaFoldDB" id="A0A418XUK7"/>
<keyword evidence="3" id="KW-0804">Transcription</keyword>
<dbReference type="Pfam" id="PF12625">
    <property type="entry name" value="Arabinose_bd"/>
    <property type="match status" value="1"/>
</dbReference>
<dbReference type="GO" id="GO:0000976">
    <property type="term" value="F:transcription cis-regulatory region binding"/>
    <property type="evidence" value="ECO:0007669"/>
    <property type="project" value="TreeGrafter"/>
</dbReference>
<keyword evidence="2" id="KW-0238">DNA-binding</keyword>
<dbReference type="PANTHER" id="PTHR47894:SF1">
    <property type="entry name" value="HTH-TYPE TRANSCRIPTIONAL REGULATOR VQSM"/>
    <property type="match status" value="1"/>
</dbReference>
<dbReference type="RefSeq" id="WP_022983808.1">
    <property type="nucleotide sequence ID" value="NZ_QYYA01000006.1"/>
</dbReference>
<protein>
    <submittedName>
        <fullName evidence="6">AraC family transcriptional regulator</fullName>
    </submittedName>
</protein>
<evidence type="ECO:0000256" key="4">
    <source>
        <dbReference type="SAM" id="Coils"/>
    </source>
</evidence>
<accession>A0A418XUK7</accession>
<evidence type="ECO:0000313" key="7">
    <source>
        <dbReference type="Proteomes" id="UP000283734"/>
    </source>
</evidence>
<keyword evidence="4" id="KW-0175">Coiled coil</keyword>
<dbReference type="GO" id="GO:0005829">
    <property type="term" value="C:cytosol"/>
    <property type="evidence" value="ECO:0007669"/>
    <property type="project" value="TreeGrafter"/>
</dbReference>
<dbReference type="OrthoDB" id="5582699at2"/>
<evidence type="ECO:0000256" key="1">
    <source>
        <dbReference type="ARBA" id="ARBA00023015"/>
    </source>
</evidence>
<proteinExistence type="predicted"/>
<evidence type="ECO:0000256" key="2">
    <source>
        <dbReference type="ARBA" id="ARBA00023125"/>
    </source>
</evidence>
<name>A0A418XUK7_9GAMM</name>
<dbReference type="PANTHER" id="PTHR47894">
    <property type="entry name" value="HTH-TYPE TRANSCRIPTIONAL REGULATOR GADX"/>
    <property type="match status" value="1"/>
</dbReference>
<dbReference type="SUPFAM" id="SSF46689">
    <property type="entry name" value="Homeodomain-like"/>
    <property type="match status" value="1"/>
</dbReference>